<dbReference type="PANTHER" id="PTHR43788">
    <property type="entry name" value="DNA2/NAM7 HELICASE FAMILY MEMBER"/>
    <property type="match status" value="1"/>
</dbReference>
<dbReference type="InterPro" id="IPR050534">
    <property type="entry name" value="Coronavir_polyprotein_1ab"/>
</dbReference>
<evidence type="ECO:0000259" key="1">
    <source>
        <dbReference type="Pfam" id="PF13538"/>
    </source>
</evidence>
<dbReference type="Proteomes" id="UP000243985">
    <property type="component" value="Unassembled WGS sequence"/>
</dbReference>
<dbReference type="InterPro" id="IPR027785">
    <property type="entry name" value="UvrD-like_helicase_C"/>
</dbReference>
<comment type="caution">
    <text evidence="2">The sequence shown here is derived from an EMBL/GenBank/DDBJ whole genome shotgun (WGS) entry which is preliminary data.</text>
</comment>
<dbReference type="Pfam" id="PF13538">
    <property type="entry name" value="UvrD_C_2"/>
    <property type="match status" value="1"/>
</dbReference>
<dbReference type="EMBL" id="QBKG01000001">
    <property type="protein sequence ID" value="PTX08732.1"/>
    <property type="molecule type" value="Genomic_DNA"/>
</dbReference>
<dbReference type="CDD" id="cd17933">
    <property type="entry name" value="DEXSc_RecD-like"/>
    <property type="match status" value="1"/>
</dbReference>
<evidence type="ECO:0000313" key="2">
    <source>
        <dbReference type="EMBL" id="PTX08732.1"/>
    </source>
</evidence>
<dbReference type="CDD" id="cd18809">
    <property type="entry name" value="SF1_C_RecD"/>
    <property type="match status" value="1"/>
</dbReference>
<protein>
    <submittedName>
        <fullName evidence="2">Exodeoxyribonuclease-5</fullName>
    </submittedName>
</protein>
<evidence type="ECO:0000313" key="3">
    <source>
        <dbReference type="Proteomes" id="UP000243985"/>
    </source>
</evidence>
<proteinExistence type="predicted"/>
<dbReference type="SUPFAM" id="SSF52540">
    <property type="entry name" value="P-loop containing nucleoside triphosphate hydrolases"/>
    <property type="match status" value="1"/>
</dbReference>
<dbReference type="Pfam" id="PF13604">
    <property type="entry name" value="AAA_30"/>
    <property type="match status" value="1"/>
</dbReference>
<dbReference type="InterPro" id="IPR027417">
    <property type="entry name" value="P-loop_NTPase"/>
</dbReference>
<sequence length="487" mass="55308">MLSKLYFPMTENTFFQALLQAFSHTPTPSQHTALQLFSSYLFDPKAAEKLFLLKGFAGTGKTSITNALIAALPLISHHSVLLAPTGRAAKVMTFFTRQPAFTIHKYIYYHRAEGSELAFTLRPNKAQRTLFIVDEASMIADNDGAFGSRSLLDDLMRFVYSGTDCKLLLIGDAAQLPPVHTHGSPALNIAHLEYQYQKEVVSTQLTDVVRQRRRSGILRNATALRKTIFGNTSQPYFQFRIGKSADLIRLYNGEEIQEALVEAYDNYGSDETTIIVRANKRAVDWNQQVRRIILEAEDEIEVGDLLMVVKNNYFWCKDNPKISFIANGDTIEVVEILGFYENYGFRFAEITAQLIDYPDQPPFDTVVLLDTLTSDSAALSPAQSQSLYEEVLSEYAEAPSTHQQYQQLKQNPYYNALQVKFAYALTCHKSQGGQWDVVFIEKPYLPPDYVIDESYYRWLYTALTRAKRKAYLVGFSDDDFWSAESDV</sequence>
<dbReference type="Gene3D" id="3.40.50.300">
    <property type="entry name" value="P-loop containing nucleotide triphosphate hydrolases"/>
    <property type="match status" value="2"/>
</dbReference>
<name>A0A2T5XYW3_9FLAO</name>
<feature type="domain" description="UvrD-like helicase C-terminal" evidence="1">
    <location>
        <begin position="421"/>
        <end position="473"/>
    </location>
</feature>
<accession>A0A2T5XYW3</accession>
<dbReference type="AlphaFoldDB" id="A0A2T5XYW3"/>
<gene>
    <name evidence="2" type="ORF">C8P65_101400</name>
</gene>
<reference evidence="2 3" key="1">
    <citation type="submission" date="2018-04" db="EMBL/GenBank/DDBJ databases">
        <title>Genomic Encyclopedia of Archaeal and Bacterial Type Strains, Phase II (KMG-II): from individual species to whole genera.</title>
        <authorList>
            <person name="Goeker M."/>
        </authorList>
    </citation>
    <scope>NUCLEOTIDE SEQUENCE [LARGE SCALE GENOMIC DNA]</scope>
    <source>
        <strain evidence="2 3">DSM 22902</strain>
    </source>
</reference>
<organism evidence="2 3">
    <name type="scientific">Capnocytophaga leadbetteri</name>
    <dbReference type="NCBI Taxonomy" id="327575"/>
    <lineage>
        <taxon>Bacteria</taxon>
        <taxon>Pseudomonadati</taxon>
        <taxon>Bacteroidota</taxon>
        <taxon>Flavobacteriia</taxon>
        <taxon>Flavobacteriales</taxon>
        <taxon>Flavobacteriaceae</taxon>
        <taxon>Capnocytophaga</taxon>
    </lineage>
</organism>